<evidence type="ECO:0000313" key="2">
    <source>
        <dbReference type="Proteomes" id="UP000492821"/>
    </source>
</evidence>
<dbReference type="Proteomes" id="UP000492821">
    <property type="component" value="Unassembled WGS sequence"/>
</dbReference>
<name>A0A7E4UPB7_PANRE</name>
<evidence type="ECO:0000313" key="3">
    <source>
        <dbReference type="WBParaSite" id="Pan_g11172.t1"/>
    </source>
</evidence>
<reference evidence="2" key="1">
    <citation type="journal article" date="2013" name="Genetics">
        <title>The draft genome and transcriptome of Panagrellus redivivus are shaped by the harsh demands of a free-living lifestyle.</title>
        <authorList>
            <person name="Srinivasan J."/>
            <person name="Dillman A.R."/>
            <person name="Macchietto M.G."/>
            <person name="Heikkinen L."/>
            <person name="Lakso M."/>
            <person name="Fracchia K.M."/>
            <person name="Antoshechkin I."/>
            <person name="Mortazavi A."/>
            <person name="Wong G."/>
            <person name="Sternberg P.W."/>
        </authorList>
    </citation>
    <scope>NUCLEOTIDE SEQUENCE [LARGE SCALE GENOMIC DNA]</scope>
    <source>
        <strain evidence="2">MT8872</strain>
    </source>
</reference>
<evidence type="ECO:0000256" key="1">
    <source>
        <dbReference type="SAM" id="MobiDB-lite"/>
    </source>
</evidence>
<feature type="region of interest" description="Disordered" evidence="1">
    <location>
        <begin position="1"/>
        <end position="64"/>
    </location>
</feature>
<proteinExistence type="predicted"/>
<protein>
    <submittedName>
        <fullName evidence="3">DUF5664 domain-containing protein</fullName>
    </submittedName>
</protein>
<dbReference type="WBParaSite" id="Pan_g11172.t1">
    <property type="protein sequence ID" value="Pan_g11172.t1"/>
    <property type="gene ID" value="Pan_g11172"/>
</dbReference>
<keyword evidence="2" id="KW-1185">Reference proteome</keyword>
<reference evidence="3" key="2">
    <citation type="submission" date="2020-10" db="UniProtKB">
        <authorList>
            <consortium name="WormBaseParasite"/>
        </authorList>
    </citation>
    <scope>IDENTIFICATION</scope>
</reference>
<feature type="compositionally biased region" description="Basic and acidic residues" evidence="1">
    <location>
        <begin position="7"/>
        <end position="38"/>
    </location>
</feature>
<feature type="compositionally biased region" description="Polar residues" evidence="1">
    <location>
        <begin position="39"/>
        <end position="55"/>
    </location>
</feature>
<sequence length="181" mass="21351">MPASKRSRADDGERSPRDDNDDTEKKRQRSGDTTDDSRQNPQQLTSVAKQETPNINPARVNMPDRDPLTWTWITNKVPYVPVFESYLYDCPFERKRRLGRSRSAEPLTASDRFRAETWPGLRSLRQDRLWNVRFTHIYSITSRACVNLARHEWEQKNTKEMIKYLDRALKHMPGSNHATYR</sequence>
<organism evidence="2 3">
    <name type="scientific">Panagrellus redivivus</name>
    <name type="common">Microworm</name>
    <dbReference type="NCBI Taxonomy" id="6233"/>
    <lineage>
        <taxon>Eukaryota</taxon>
        <taxon>Metazoa</taxon>
        <taxon>Ecdysozoa</taxon>
        <taxon>Nematoda</taxon>
        <taxon>Chromadorea</taxon>
        <taxon>Rhabditida</taxon>
        <taxon>Tylenchina</taxon>
        <taxon>Panagrolaimomorpha</taxon>
        <taxon>Panagrolaimoidea</taxon>
        <taxon>Panagrolaimidae</taxon>
        <taxon>Panagrellus</taxon>
    </lineage>
</organism>
<dbReference type="AlphaFoldDB" id="A0A7E4UPB7"/>
<accession>A0A7E4UPB7</accession>